<dbReference type="Proteomes" id="UP000749646">
    <property type="component" value="Unassembled WGS sequence"/>
</dbReference>
<accession>A0A9P6IHS7</accession>
<evidence type="ECO:0000313" key="1">
    <source>
        <dbReference type="EMBL" id="KAF9919383.1"/>
    </source>
</evidence>
<dbReference type="AlphaFoldDB" id="A0A9P6IHS7"/>
<sequence length="82" mass="9179">ATEHQLFKLGSADLHSYLAKRYFSDLVVSSSKDTDDGLKVEHIERDGSRVAFTINGPGRLPVTLEKPEKAAIRQSFTIDLYQ</sequence>
<organism evidence="1 2">
    <name type="scientific">Modicella reniformis</name>
    <dbReference type="NCBI Taxonomy" id="1440133"/>
    <lineage>
        <taxon>Eukaryota</taxon>
        <taxon>Fungi</taxon>
        <taxon>Fungi incertae sedis</taxon>
        <taxon>Mucoromycota</taxon>
        <taxon>Mortierellomycotina</taxon>
        <taxon>Mortierellomycetes</taxon>
        <taxon>Mortierellales</taxon>
        <taxon>Mortierellaceae</taxon>
        <taxon>Modicella</taxon>
    </lineage>
</organism>
<reference evidence="1" key="1">
    <citation type="journal article" date="2020" name="Fungal Divers.">
        <title>Resolving the Mortierellaceae phylogeny through synthesis of multi-gene phylogenetics and phylogenomics.</title>
        <authorList>
            <person name="Vandepol N."/>
            <person name="Liber J."/>
            <person name="Desiro A."/>
            <person name="Na H."/>
            <person name="Kennedy M."/>
            <person name="Barry K."/>
            <person name="Grigoriev I.V."/>
            <person name="Miller A.N."/>
            <person name="O'Donnell K."/>
            <person name="Stajich J.E."/>
            <person name="Bonito G."/>
        </authorList>
    </citation>
    <scope>NUCLEOTIDE SEQUENCE</scope>
    <source>
        <strain evidence="1">MES-2147</strain>
    </source>
</reference>
<proteinExistence type="predicted"/>
<dbReference type="EMBL" id="JAAAHW010011552">
    <property type="protein sequence ID" value="KAF9919383.1"/>
    <property type="molecule type" value="Genomic_DNA"/>
</dbReference>
<protein>
    <submittedName>
        <fullName evidence="1">Uncharacterized protein</fullName>
    </submittedName>
</protein>
<gene>
    <name evidence="1" type="ORF">BGZ65_012224</name>
</gene>
<feature type="non-terminal residue" evidence="1">
    <location>
        <position position="1"/>
    </location>
</feature>
<evidence type="ECO:0000313" key="2">
    <source>
        <dbReference type="Proteomes" id="UP000749646"/>
    </source>
</evidence>
<name>A0A9P6IHS7_9FUNG</name>
<comment type="caution">
    <text evidence="1">The sequence shown here is derived from an EMBL/GenBank/DDBJ whole genome shotgun (WGS) entry which is preliminary data.</text>
</comment>
<keyword evidence="2" id="KW-1185">Reference proteome</keyword>